<dbReference type="Proteomes" id="UP000199170">
    <property type="component" value="Unassembled WGS sequence"/>
</dbReference>
<proteinExistence type="predicted"/>
<evidence type="ECO:0000313" key="2">
    <source>
        <dbReference type="Proteomes" id="UP000199170"/>
    </source>
</evidence>
<accession>A0A1H3KXX7</accession>
<dbReference type="AlphaFoldDB" id="A0A1H3KXX7"/>
<reference evidence="2" key="1">
    <citation type="submission" date="2016-10" db="EMBL/GenBank/DDBJ databases">
        <authorList>
            <person name="Varghese N."/>
            <person name="Submissions S."/>
        </authorList>
    </citation>
    <scope>NUCLEOTIDE SEQUENCE [LARGE SCALE GENOMIC DNA]</scope>
    <source>
        <strain evidence="2">CGMCC 1.10118</strain>
    </source>
</reference>
<sequence length="66" mass="7233">MDVSISVEYNPDIEKLYRRFEDGQELTDAEVGALVRAGKIGGEEIEELVESPRGFPGVFAGRGFGE</sequence>
<dbReference type="EMBL" id="FNPB01000025">
    <property type="protein sequence ID" value="SDY57001.1"/>
    <property type="molecule type" value="Genomic_DNA"/>
</dbReference>
<gene>
    <name evidence="1" type="ORF">SAMN04487946_1251</name>
</gene>
<name>A0A1H3KXX7_9EURY</name>
<organism evidence="1 2">
    <name type="scientific">Halobellus clavatus</name>
    <dbReference type="NCBI Taxonomy" id="660517"/>
    <lineage>
        <taxon>Archaea</taxon>
        <taxon>Methanobacteriati</taxon>
        <taxon>Methanobacteriota</taxon>
        <taxon>Stenosarchaea group</taxon>
        <taxon>Halobacteria</taxon>
        <taxon>Halobacteriales</taxon>
        <taxon>Haloferacaceae</taxon>
        <taxon>Halobellus</taxon>
    </lineage>
</organism>
<evidence type="ECO:0000313" key="1">
    <source>
        <dbReference type="EMBL" id="SDY57001.1"/>
    </source>
</evidence>
<protein>
    <submittedName>
        <fullName evidence="1">Uncharacterized protein</fullName>
    </submittedName>
</protein>
<keyword evidence="2" id="KW-1185">Reference proteome</keyword>